<dbReference type="PANTHER" id="PTHR43575">
    <property type="entry name" value="PROTEIN ABCI7, CHLOROPLASTIC"/>
    <property type="match status" value="1"/>
</dbReference>
<name>A0A3B0VKR2_9ZZZZ</name>
<dbReference type="SUPFAM" id="SSF101960">
    <property type="entry name" value="Stabilizer of iron transporter SufD"/>
    <property type="match status" value="1"/>
</dbReference>
<evidence type="ECO:0000259" key="2">
    <source>
        <dbReference type="Pfam" id="PF19295"/>
    </source>
</evidence>
<gene>
    <name evidence="3" type="ORF">MNBD_GAMMA01-53</name>
</gene>
<evidence type="ECO:0000259" key="1">
    <source>
        <dbReference type="Pfam" id="PF01458"/>
    </source>
</evidence>
<reference evidence="3" key="1">
    <citation type="submission" date="2018-06" db="EMBL/GenBank/DDBJ databases">
        <authorList>
            <person name="Zhirakovskaya E."/>
        </authorList>
    </citation>
    <scope>NUCLEOTIDE SEQUENCE</scope>
</reference>
<dbReference type="GO" id="GO:0016226">
    <property type="term" value="P:iron-sulfur cluster assembly"/>
    <property type="evidence" value="ECO:0007669"/>
    <property type="project" value="InterPro"/>
</dbReference>
<organism evidence="3">
    <name type="scientific">hydrothermal vent metagenome</name>
    <dbReference type="NCBI Taxonomy" id="652676"/>
    <lineage>
        <taxon>unclassified sequences</taxon>
        <taxon>metagenomes</taxon>
        <taxon>ecological metagenomes</taxon>
    </lineage>
</organism>
<evidence type="ECO:0000313" key="3">
    <source>
        <dbReference type="EMBL" id="VAW39622.1"/>
    </source>
</evidence>
<dbReference type="EMBL" id="UOEW01000238">
    <property type="protein sequence ID" value="VAW39622.1"/>
    <property type="molecule type" value="Genomic_DNA"/>
</dbReference>
<dbReference type="PANTHER" id="PTHR43575:SF1">
    <property type="entry name" value="PROTEIN ABCI7, CHLOROPLASTIC"/>
    <property type="match status" value="1"/>
</dbReference>
<dbReference type="AlphaFoldDB" id="A0A3B0VKR2"/>
<accession>A0A3B0VKR2</accession>
<sequence>MLKNLTALVFEKLTLMLDEPSWLQQKRKIALQNFQNLGLPSRKSELWKYTNVAKLNELAKATDLAESNEYFVFTIKSELPAEAAIQDITQMNAGNWQDIQTDKERIFIELNTAMLNAGFELTIPKNSKLKLHIQYQQISDSWENIRTIINVEENAQLELTESYDYDCRINHVAIINMASNSRLKLQSDKLLGKTAALIHYSQINCAQNVSIEQGTINNNAALAHSILDVNFNGQHSEFSAASVNVVHDSCHISENIQVNHKLQNCKSHVVKRSIATDKASIATNAKAVVAKGADGSDIAQSLKNILLSDDAKIYSRPELEINTDDVIAAHGATTGELDELALTYLRSRGIPKQQAQIMLIESFLQDANIFKAEDFLARIEL</sequence>
<feature type="domain" description="SUF system FeS cluster assembly SufBD core" evidence="1">
    <location>
        <begin position="144"/>
        <end position="363"/>
    </location>
</feature>
<dbReference type="InterPro" id="IPR055346">
    <property type="entry name" value="Fe-S_cluster_assembly_SufBD"/>
</dbReference>
<dbReference type="InterPro" id="IPR000825">
    <property type="entry name" value="SUF_FeS_clus_asmbl_SufBD_core"/>
</dbReference>
<proteinExistence type="predicted"/>
<dbReference type="InterPro" id="IPR037284">
    <property type="entry name" value="SUF_FeS_clus_asmbl_SufBD_sf"/>
</dbReference>
<feature type="domain" description="SUF system FeS cluster assembly SufBD N-terminal" evidence="2">
    <location>
        <begin position="19"/>
        <end position="56"/>
    </location>
</feature>
<evidence type="ECO:0008006" key="4">
    <source>
        <dbReference type="Google" id="ProtNLM"/>
    </source>
</evidence>
<dbReference type="InterPro" id="IPR045595">
    <property type="entry name" value="SufBD_N"/>
</dbReference>
<dbReference type="Pfam" id="PF19295">
    <property type="entry name" value="SufBD_N"/>
    <property type="match status" value="1"/>
</dbReference>
<protein>
    <recommendedName>
        <fullName evidence="4">Iron-sulfur cluster assembly protein SufD</fullName>
    </recommendedName>
</protein>
<dbReference type="Pfam" id="PF01458">
    <property type="entry name" value="SUFBD_core"/>
    <property type="match status" value="1"/>
</dbReference>